<evidence type="ECO:0000313" key="2">
    <source>
        <dbReference type="EMBL" id="EFQ35197.1"/>
    </source>
</evidence>
<feature type="region of interest" description="Disordered" evidence="1">
    <location>
        <begin position="61"/>
        <end position="80"/>
    </location>
</feature>
<feature type="non-terminal residue" evidence="2">
    <location>
        <position position="1"/>
    </location>
</feature>
<dbReference type="HOGENOM" id="CLU_2596481_0_0_1"/>
<dbReference type="VEuPathDB" id="FungiDB:GLRG_10341"/>
<dbReference type="AlphaFoldDB" id="E3QWF9"/>
<reference evidence="3" key="1">
    <citation type="journal article" date="2012" name="Nat. Genet.">
        <title>Lifestyle transitions in plant pathogenic Colletotrichum fungi deciphered by genome and transcriptome analyses.</title>
        <authorList>
            <person name="O'Connell R.J."/>
            <person name="Thon M.R."/>
            <person name="Hacquard S."/>
            <person name="Amyotte S.G."/>
            <person name="Kleemann J."/>
            <person name="Torres M.F."/>
            <person name="Damm U."/>
            <person name="Buiate E.A."/>
            <person name="Epstein L."/>
            <person name="Alkan N."/>
            <person name="Altmueller J."/>
            <person name="Alvarado-Balderrama L."/>
            <person name="Bauser C.A."/>
            <person name="Becker C."/>
            <person name="Birren B.W."/>
            <person name="Chen Z."/>
            <person name="Choi J."/>
            <person name="Crouch J.A."/>
            <person name="Duvick J.P."/>
            <person name="Farman M.A."/>
            <person name="Gan P."/>
            <person name="Heiman D."/>
            <person name="Henrissat B."/>
            <person name="Howard R.J."/>
            <person name="Kabbage M."/>
            <person name="Koch C."/>
            <person name="Kracher B."/>
            <person name="Kubo Y."/>
            <person name="Law A.D."/>
            <person name="Lebrun M.-H."/>
            <person name="Lee Y.-H."/>
            <person name="Miyara I."/>
            <person name="Moore N."/>
            <person name="Neumann U."/>
            <person name="Nordstroem K."/>
            <person name="Panaccione D.G."/>
            <person name="Panstruga R."/>
            <person name="Place M."/>
            <person name="Proctor R.H."/>
            <person name="Prusky D."/>
            <person name="Rech G."/>
            <person name="Reinhardt R."/>
            <person name="Rollins J.A."/>
            <person name="Rounsley S."/>
            <person name="Schardl C.L."/>
            <person name="Schwartz D.C."/>
            <person name="Shenoy N."/>
            <person name="Shirasu K."/>
            <person name="Sikhakolli U.R."/>
            <person name="Stueber K."/>
            <person name="Sukno S.A."/>
            <person name="Sweigard J.A."/>
            <person name="Takano Y."/>
            <person name="Takahara H."/>
            <person name="Trail F."/>
            <person name="van der Does H.C."/>
            <person name="Voll L.M."/>
            <person name="Will I."/>
            <person name="Young S."/>
            <person name="Zeng Q."/>
            <person name="Zhang J."/>
            <person name="Zhou S."/>
            <person name="Dickman M.B."/>
            <person name="Schulze-Lefert P."/>
            <person name="Ver Loren van Themaat E."/>
            <person name="Ma L.-J."/>
            <person name="Vaillancourt L.J."/>
        </authorList>
    </citation>
    <scope>NUCLEOTIDE SEQUENCE [LARGE SCALE GENOMIC DNA]</scope>
    <source>
        <strain evidence="3">M1.001 / M2 / FGSC 10212</strain>
    </source>
</reference>
<feature type="compositionally biased region" description="Low complexity" evidence="1">
    <location>
        <begin position="7"/>
        <end position="19"/>
    </location>
</feature>
<protein>
    <submittedName>
        <fullName evidence="2">Uncharacterized protein</fullName>
    </submittedName>
</protein>
<name>E3QWF9_COLGM</name>
<dbReference type="EMBL" id="GG697389">
    <property type="protein sequence ID" value="EFQ35197.1"/>
    <property type="molecule type" value="Genomic_DNA"/>
</dbReference>
<sequence length="80" mass="8688">LLPENLHSPSHHIPSSHPPLVKKGSAIPPPSCLANHCGLMCVHTYCNSRYPSVLRTHTDMSDDSIAQLRPRGTQQPASPT</sequence>
<accession>E3QWF9</accession>
<dbReference type="RefSeq" id="XP_008099217.1">
    <property type="nucleotide sequence ID" value="XM_008101026.1"/>
</dbReference>
<feature type="region of interest" description="Disordered" evidence="1">
    <location>
        <begin position="1"/>
        <end position="25"/>
    </location>
</feature>
<dbReference type="GeneID" id="24415706"/>
<keyword evidence="3" id="KW-1185">Reference proteome</keyword>
<proteinExistence type="predicted"/>
<organism evidence="3">
    <name type="scientific">Colletotrichum graminicola (strain M1.001 / M2 / FGSC 10212)</name>
    <name type="common">Maize anthracnose fungus</name>
    <name type="synonym">Glomerella graminicola</name>
    <dbReference type="NCBI Taxonomy" id="645133"/>
    <lineage>
        <taxon>Eukaryota</taxon>
        <taxon>Fungi</taxon>
        <taxon>Dikarya</taxon>
        <taxon>Ascomycota</taxon>
        <taxon>Pezizomycotina</taxon>
        <taxon>Sordariomycetes</taxon>
        <taxon>Hypocreomycetidae</taxon>
        <taxon>Glomerellales</taxon>
        <taxon>Glomerellaceae</taxon>
        <taxon>Colletotrichum</taxon>
        <taxon>Colletotrichum graminicola species complex</taxon>
    </lineage>
</organism>
<evidence type="ECO:0000256" key="1">
    <source>
        <dbReference type="SAM" id="MobiDB-lite"/>
    </source>
</evidence>
<gene>
    <name evidence="2" type="ORF">GLRG_10341</name>
</gene>
<evidence type="ECO:0000313" key="3">
    <source>
        <dbReference type="Proteomes" id="UP000008782"/>
    </source>
</evidence>
<dbReference type="Proteomes" id="UP000008782">
    <property type="component" value="Unassembled WGS sequence"/>
</dbReference>